<dbReference type="EMBL" id="JAGIKT010000002">
    <property type="protein sequence ID" value="MBP0109738.1"/>
    <property type="molecule type" value="Genomic_DNA"/>
</dbReference>
<feature type="transmembrane region" description="Helical" evidence="1">
    <location>
        <begin position="39"/>
        <end position="61"/>
    </location>
</feature>
<keyword evidence="1" id="KW-1133">Transmembrane helix</keyword>
<reference evidence="2 3" key="1">
    <citation type="submission" date="2021-03" db="EMBL/GenBank/DDBJ databases">
        <title>Genome Sequence of Bradyrhizobium vignae strain ISRA400.</title>
        <authorList>
            <person name="Tisa L.S."/>
            <person name="Svistoonoff S."/>
            <person name="Hocher V."/>
            <person name="Fall S."/>
            <person name="Zaiya A."/>
            <person name="Naing D."/>
            <person name="Niang N."/>
            <person name="Diouf A."/>
            <person name="Dasylva M.C."/>
            <person name="Toure O."/>
            <person name="Gueye M."/>
            <person name="Gully D."/>
            <person name="Tisseyre P."/>
            <person name="Simpson S."/>
            <person name="Morris K."/>
            <person name="Thomas W.K."/>
        </authorList>
    </citation>
    <scope>NUCLEOTIDE SEQUENCE [LARGE SCALE GENOMIC DNA]</scope>
    <source>
        <strain evidence="2 3">ISRA400</strain>
    </source>
</reference>
<organism evidence="2 3">
    <name type="scientific">Bradyrhizobium vignae</name>
    <dbReference type="NCBI Taxonomy" id="1549949"/>
    <lineage>
        <taxon>Bacteria</taxon>
        <taxon>Pseudomonadati</taxon>
        <taxon>Pseudomonadota</taxon>
        <taxon>Alphaproteobacteria</taxon>
        <taxon>Hyphomicrobiales</taxon>
        <taxon>Nitrobacteraceae</taxon>
        <taxon>Bradyrhizobium</taxon>
    </lineage>
</organism>
<evidence type="ECO:0000256" key="1">
    <source>
        <dbReference type="SAM" id="Phobius"/>
    </source>
</evidence>
<keyword evidence="3" id="KW-1185">Reference proteome</keyword>
<dbReference type="RefSeq" id="WP_209294291.1">
    <property type="nucleotide sequence ID" value="NZ_JAGIKT010000002.1"/>
</dbReference>
<keyword evidence="1" id="KW-0472">Membrane</keyword>
<protein>
    <submittedName>
        <fullName evidence="2">Uncharacterized protein</fullName>
    </submittedName>
</protein>
<gene>
    <name evidence="2" type="ORF">JWS04_01215</name>
</gene>
<sequence>MRRFLVFVLIFPLILTLILSALSFYEDSSVADMQVMPGMIWRGYLIGIVPALVAALVDWLLRRHHRSRILPTALSGYALAAGAGLLMRDVSVFEALQFGFIGAVPAAMCSVFSGKQRLDDVAGNYADSALNSNGK</sequence>
<feature type="transmembrane region" description="Helical" evidence="1">
    <location>
        <begin position="92"/>
        <end position="112"/>
    </location>
</feature>
<name>A0ABS3ZPT8_9BRAD</name>
<evidence type="ECO:0000313" key="3">
    <source>
        <dbReference type="Proteomes" id="UP000669317"/>
    </source>
</evidence>
<dbReference type="Proteomes" id="UP000669317">
    <property type="component" value="Unassembled WGS sequence"/>
</dbReference>
<accession>A0ABS3ZPT8</accession>
<comment type="caution">
    <text evidence="2">The sequence shown here is derived from an EMBL/GenBank/DDBJ whole genome shotgun (WGS) entry which is preliminary data.</text>
</comment>
<evidence type="ECO:0000313" key="2">
    <source>
        <dbReference type="EMBL" id="MBP0109738.1"/>
    </source>
</evidence>
<feature type="transmembrane region" description="Helical" evidence="1">
    <location>
        <begin position="68"/>
        <end position="86"/>
    </location>
</feature>
<keyword evidence="1" id="KW-0812">Transmembrane</keyword>
<proteinExistence type="predicted"/>